<name>A0AAN8WBE1_9MAGN</name>
<dbReference type="AlphaFoldDB" id="A0AAN8WBE1"/>
<evidence type="ECO:0000313" key="3">
    <source>
        <dbReference type="EMBL" id="KAK6945217.1"/>
    </source>
</evidence>
<dbReference type="EMBL" id="JBAMMX010000003">
    <property type="protein sequence ID" value="KAK6945217.1"/>
    <property type="molecule type" value="Genomic_DNA"/>
</dbReference>
<comment type="caution">
    <text evidence="3">The sequence shown here is derived from an EMBL/GenBank/DDBJ whole genome shotgun (WGS) entry which is preliminary data.</text>
</comment>
<evidence type="ECO:0000313" key="4">
    <source>
        <dbReference type="Proteomes" id="UP001370490"/>
    </source>
</evidence>
<sequence length="505" mass="56619">MPFHHLRILNHFVHELRFRKLASLTFPYSTFTSDISNAHRNQSSPIINMYLSLLQESPHNLFWVSSIHAQITVNSLPIDPFLSTKLVELYADLGHLERAYKVFDQVPEPKLSLYKAMMRGYMKREKYSDVLNLFQMGSHILWNDGWACNAALKACMSLMDYEAGVEVIGIVIKNGLGKDRFCGSSMVCFLVKFGKIDEAQRVFDGICEKDVVCWNSMIGGYVQVCKFLEAFNLFFEMVDYGIKPSPVTIASLVQACGVAKSLELGKCVHGCVLGLGMRDDILVDTCLVDMYFKLGDIESAFMVFNNMTARNLISWNAMISGCVQNGLVCEAFDYFHKFFTSTNQFDSGTIVSLLQGCSQIANLKSGKVLHACIFRRGLELNITLSTVLVDFYAKCGTLELASFVFDRMKDRNVITWTAMLVGLAQNGHAEYAIKLFSQMQEEGVAANSTTLVSLVHSCSHLGSLRKGKSIHAYLIRNGFVFDVVNMTALIDMYKSSSLHWKKAAN</sequence>
<dbReference type="Pfam" id="PF01535">
    <property type="entry name" value="PPR"/>
    <property type="match status" value="3"/>
</dbReference>
<dbReference type="FunFam" id="1.25.40.10:FF:000436">
    <property type="entry name" value="Pentatricopeptide repeat-containing protein At5g39350 family"/>
    <property type="match status" value="1"/>
</dbReference>
<dbReference type="InterPro" id="IPR002885">
    <property type="entry name" value="PPR_rpt"/>
</dbReference>
<dbReference type="Gene3D" id="1.25.40.10">
    <property type="entry name" value="Tetratricopeptide repeat domain"/>
    <property type="match status" value="4"/>
</dbReference>
<evidence type="ECO:0000256" key="2">
    <source>
        <dbReference type="PROSITE-ProRule" id="PRU00708"/>
    </source>
</evidence>
<feature type="repeat" description="PPR" evidence="2">
    <location>
        <begin position="412"/>
        <end position="446"/>
    </location>
</feature>
<dbReference type="Proteomes" id="UP001370490">
    <property type="component" value="Unassembled WGS sequence"/>
</dbReference>
<dbReference type="FunFam" id="1.25.40.10:FF:000196">
    <property type="entry name" value="Pentatricopeptide repeat-containing protein At4g14850"/>
    <property type="match status" value="1"/>
</dbReference>
<organism evidence="3 4">
    <name type="scientific">Dillenia turbinata</name>
    <dbReference type="NCBI Taxonomy" id="194707"/>
    <lineage>
        <taxon>Eukaryota</taxon>
        <taxon>Viridiplantae</taxon>
        <taxon>Streptophyta</taxon>
        <taxon>Embryophyta</taxon>
        <taxon>Tracheophyta</taxon>
        <taxon>Spermatophyta</taxon>
        <taxon>Magnoliopsida</taxon>
        <taxon>eudicotyledons</taxon>
        <taxon>Gunneridae</taxon>
        <taxon>Pentapetalae</taxon>
        <taxon>Dilleniales</taxon>
        <taxon>Dilleniaceae</taxon>
        <taxon>Dillenia</taxon>
    </lineage>
</organism>
<dbReference type="GO" id="GO:0009451">
    <property type="term" value="P:RNA modification"/>
    <property type="evidence" value="ECO:0007669"/>
    <property type="project" value="InterPro"/>
</dbReference>
<reference evidence="3 4" key="1">
    <citation type="submission" date="2023-12" db="EMBL/GenBank/DDBJ databases">
        <title>A high-quality genome assembly for Dillenia turbinata (Dilleniales).</title>
        <authorList>
            <person name="Chanderbali A."/>
        </authorList>
    </citation>
    <scope>NUCLEOTIDE SEQUENCE [LARGE SCALE GENOMIC DNA]</scope>
    <source>
        <strain evidence="3">LSX21</strain>
        <tissue evidence="3">Leaf</tissue>
    </source>
</reference>
<dbReference type="NCBIfam" id="TIGR00756">
    <property type="entry name" value="PPR"/>
    <property type="match status" value="4"/>
</dbReference>
<proteinExistence type="predicted"/>
<keyword evidence="4" id="KW-1185">Reference proteome</keyword>
<feature type="repeat" description="PPR" evidence="2">
    <location>
        <begin position="210"/>
        <end position="244"/>
    </location>
</feature>
<dbReference type="InterPro" id="IPR011990">
    <property type="entry name" value="TPR-like_helical_dom_sf"/>
</dbReference>
<dbReference type="PROSITE" id="PS51375">
    <property type="entry name" value="PPR"/>
    <property type="match status" value="2"/>
</dbReference>
<accession>A0AAN8WBE1</accession>
<gene>
    <name evidence="3" type="ORF">RJ641_026319</name>
</gene>
<evidence type="ECO:0000256" key="1">
    <source>
        <dbReference type="ARBA" id="ARBA00022737"/>
    </source>
</evidence>
<dbReference type="PROSITE" id="PS50096">
    <property type="entry name" value="IQ"/>
    <property type="match status" value="1"/>
</dbReference>
<dbReference type="PANTHER" id="PTHR47926">
    <property type="entry name" value="PENTATRICOPEPTIDE REPEAT-CONTAINING PROTEIN"/>
    <property type="match status" value="1"/>
</dbReference>
<dbReference type="GO" id="GO:0003723">
    <property type="term" value="F:RNA binding"/>
    <property type="evidence" value="ECO:0007669"/>
    <property type="project" value="InterPro"/>
</dbReference>
<dbReference type="PANTHER" id="PTHR47926:SF347">
    <property type="entry name" value="PENTATRICOPEPTIDE REPEAT-CONTAINING PROTEIN"/>
    <property type="match status" value="1"/>
</dbReference>
<dbReference type="InterPro" id="IPR046960">
    <property type="entry name" value="PPR_At4g14850-like_plant"/>
</dbReference>
<dbReference type="Pfam" id="PF13041">
    <property type="entry name" value="PPR_2"/>
    <property type="match status" value="2"/>
</dbReference>
<keyword evidence="1" id="KW-0677">Repeat</keyword>
<protein>
    <submittedName>
        <fullName evidence="3">Pentatricopeptide repeat</fullName>
    </submittedName>
</protein>